<proteinExistence type="predicted"/>
<dbReference type="Proteomes" id="UP000550260">
    <property type="component" value="Unassembled WGS sequence"/>
</dbReference>
<comment type="caution">
    <text evidence="1">The sequence shown here is derived from an EMBL/GenBank/DDBJ whole genome shotgun (WGS) entry which is preliminary data.</text>
</comment>
<gene>
    <name evidence="1" type="ORF">H5411_04890</name>
</gene>
<dbReference type="AlphaFoldDB" id="A0A8E1VUC7"/>
<sequence>MTVFLGQPGSTAPAAACDCRRCPWYSGEDAEPGVTIAPLCSGCNSDCSYCGCARADLPGPARQSACGACPIRCGSRVDIRAWMSDVGGTLEFDDIELAGTLPAGLPAFIPQIDGSRQDQVDAALHWPAYAVGLRRVFSLASHEIFPRWRTGETAAEVLGLPPSTLTVFSGYGEDPLVEMFWTVRDRERLIERIATLRFDLVLAPNFSVYGNWPRAEHLLNMRRSLLIAAEFADAGVSAVPNLYWYRLEDLKRYVDWLGTAAPPAVAINLQTVRESGNWDTWTLPGLHWLAENLPTQLPVVLTGLSRRDRIATAVELFGERLVLVSQNPAQYALHGAVMTEEGRRDLHARTADAFAQSVRYMASLLPHSTVPGGAR</sequence>
<evidence type="ECO:0000313" key="2">
    <source>
        <dbReference type="Proteomes" id="UP000550260"/>
    </source>
</evidence>
<dbReference type="Pfam" id="PF14386">
    <property type="entry name" value="DUF4417"/>
    <property type="match status" value="1"/>
</dbReference>
<dbReference type="EMBL" id="JACJHR010000004">
    <property type="protein sequence ID" value="MBB2498472.1"/>
    <property type="molecule type" value="Genomic_DNA"/>
</dbReference>
<accession>A0A8E1VUC7</accession>
<name>A0A8E1VUC7_9PSEU</name>
<protein>
    <submittedName>
        <fullName evidence="1">DUF4417 domain-containing protein</fullName>
    </submittedName>
</protein>
<reference evidence="1 2" key="1">
    <citation type="submission" date="2020-08" db="EMBL/GenBank/DDBJ databases">
        <title>Amycolatopsis echigonensis JCM 21831.</title>
        <authorList>
            <person name="Tedsree N."/>
            <person name="Kuncharoen N."/>
            <person name="Likhitwitayawuid K."/>
            <person name="Tanasupawat S."/>
        </authorList>
    </citation>
    <scope>NUCLEOTIDE SEQUENCE [LARGE SCALE GENOMIC DNA]</scope>
    <source>
        <strain evidence="1 2">JCM 21831</strain>
    </source>
</reference>
<dbReference type="InterPro" id="IPR025530">
    <property type="entry name" value="DUF4417"/>
</dbReference>
<organism evidence="1 2">
    <name type="scientific">Amycolatopsis echigonensis</name>
    <dbReference type="NCBI Taxonomy" id="2576905"/>
    <lineage>
        <taxon>Bacteria</taxon>
        <taxon>Bacillati</taxon>
        <taxon>Actinomycetota</taxon>
        <taxon>Actinomycetes</taxon>
        <taxon>Pseudonocardiales</taxon>
        <taxon>Pseudonocardiaceae</taxon>
        <taxon>Amycolatopsis</taxon>
    </lineage>
</organism>
<evidence type="ECO:0000313" key="1">
    <source>
        <dbReference type="EMBL" id="MBB2498472.1"/>
    </source>
</evidence>